<name>A0AAE3JFU9_9FIRM</name>
<evidence type="ECO:0000313" key="1">
    <source>
        <dbReference type="EMBL" id="MCC2231127.1"/>
    </source>
</evidence>
<protein>
    <submittedName>
        <fullName evidence="1">P27 family phage terminase small subunit</fullName>
    </submittedName>
</protein>
<accession>A0AAE3JFU9</accession>
<sequence length="101" mass="11469">MNGTSIRDSLMEQLQAKGADVAHFRSLIEDYVWMDEQLQAMKEDIKERGTRCITLSASGKPYEKENPAVKDAVMYSRQMLAILRDLGLSTEKTVVEDDDEL</sequence>
<reference evidence="1" key="1">
    <citation type="submission" date="2021-10" db="EMBL/GenBank/DDBJ databases">
        <title>Anaerobic single-cell dispensing facilitates the cultivation of human gut bacteria.</title>
        <authorList>
            <person name="Afrizal A."/>
        </authorList>
    </citation>
    <scope>NUCLEOTIDE SEQUENCE</scope>
    <source>
        <strain evidence="1">CLA-AA-H215</strain>
    </source>
</reference>
<dbReference type="Pfam" id="PF05119">
    <property type="entry name" value="Terminase_4"/>
    <property type="match status" value="1"/>
</dbReference>
<evidence type="ECO:0000313" key="2">
    <source>
        <dbReference type="Proteomes" id="UP001198182"/>
    </source>
</evidence>
<dbReference type="Proteomes" id="UP001198182">
    <property type="component" value="Unassembled WGS sequence"/>
</dbReference>
<dbReference type="EMBL" id="JAJEQR010000022">
    <property type="protein sequence ID" value="MCC2231127.1"/>
    <property type="molecule type" value="Genomic_DNA"/>
</dbReference>
<organism evidence="1 2">
    <name type="scientific">Hominifimenecus microfluidus</name>
    <dbReference type="NCBI Taxonomy" id="2885348"/>
    <lineage>
        <taxon>Bacteria</taxon>
        <taxon>Bacillati</taxon>
        <taxon>Bacillota</taxon>
        <taxon>Clostridia</taxon>
        <taxon>Lachnospirales</taxon>
        <taxon>Lachnospiraceae</taxon>
        <taxon>Hominifimenecus</taxon>
    </lineage>
</organism>
<comment type="caution">
    <text evidence="1">The sequence shown here is derived from an EMBL/GenBank/DDBJ whole genome shotgun (WGS) entry which is preliminary data.</text>
</comment>
<dbReference type="RefSeq" id="WP_308453647.1">
    <property type="nucleotide sequence ID" value="NZ_JAJEQR010000022.1"/>
</dbReference>
<keyword evidence="2" id="KW-1185">Reference proteome</keyword>
<proteinExistence type="predicted"/>
<dbReference type="AlphaFoldDB" id="A0AAE3JFU9"/>
<dbReference type="InterPro" id="IPR006448">
    <property type="entry name" value="Phage_term_ssu_P27"/>
</dbReference>
<gene>
    <name evidence="1" type="ORF">LKD81_08965</name>
</gene>